<gene>
    <name evidence="2" type="ORF">HYPSUDRAFT_84763</name>
</gene>
<organism evidence="2 3">
    <name type="scientific">Hypholoma sublateritium (strain FD-334 SS-4)</name>
    <dbReference type="NCBI Taxonomy" id="945553"/>
    <lineage>
        <taxon>Eukaryota</taxon>
        <taxon>Fungi</taxon>
        <taxon>Dikarya</taxon>
        <taxon>Basidiomycota</taxon>
        <taxon>Agaricomycotina</taxon>
        <taxon>Agaricomycetes</taxon>
        <taxon>Agaricomycetidae</taxon>
        <taxon>Agaricales</taxon>
        <taxon>Agaricineae</taxon>
        <taxon>Strophariaceae</taxon>
        <taxon>Hypholoma</taxon>
    </lineage>
</organism>
<feature type="region of interest" description="Disordered" evidence="1">
    <location>
        <begin position="1"/>
        <end position="39"/>
    </location>
</feature>
<dbReference type="AlphaFoldDB" id="A0A0D2PBF2"/>
<protein>
    <submittedName>
        <fullName evidence="2">Uncharacterized protein</fullName>
    </submittedName>
</protein>
<evidence type="ECO:0000313" key="3">
    <source>
        <dbReference type="Proteomes" id="UP000054270"/>
    </source>
</evidence>
<reference evidence="3" key="1">
    <citation type="submission" date="2014-04" db="EMBL/GenBank/DDBJ databases">
        <title>Evolutionary Origins and Diversification of the Mycorrhizal Mutualists.</title>
        <authorList>
            <consortium name="DOE Joint Genome Institute"/>
            <consortium name="Mycorrhizal Genomics Consortium"/>
            <person name="Kohler A."/>
            <person name="Kuo A."/>
            <person name="Nagy L.G."/>
            <person name="Floudas D."/>
            <person name="Copeland A."/>
            <person name="Barry K.W."/>
            <person name="Cichocki N."/>
            <person name="Veneault-Fourrey C."/>
            <person name="LaButti K."/>
            <person name="Lindquist E.A."/>
            <person name="Lipzen A."/>
            <person name="Lundell T."/>
            <person name="Morin E."/>
            <person name="Murat C."/>
            <person name="Riley R."/>
            <person name="Ohm R."/>
            <person name="Sun H."/>
            <person name="Tunlid A."/>
            <person name="Henrissat B."/>
            <person name="Grigoriev I.V."/>
            <person name="Hibbett D.S."/>
            <person name="Martin F."/>
        </authorList>
    </citation>
    <scope>NUCLEOTIDE SEQUENCE [LARGE SCALE GENOMIC DNA]</scope>
    <source>
        <strain evidence="3">FD-334 SS-4</strain>
    </source>
</reference>
<dbReference type="OrthoDB" id="10523620at2759"/>
<evidence type="ECO:0000256" key="1">
    <source>
        <dbReference type="SAM" id="MobiDB-lite"/>
    </source>
</evidence>
<dbReference type="EMBL" id="KN817529">
    <property type="protein sequence ID" value="KJA25931.1"/>
    <property type="molecule type" value="Genomic_DNA"/>
</dbReference>
<sequence>MPGPSNCRHKKSTPRKKNALVDTNQTPTPPNLKKKGPTDTLPCLYIPDDSAPDHPVEQRTLFFPPGTTFDDVVCPLLQCRMQVAETIYSEYLSDVYEGRRPAPPATEFVYCEMK</sequence>
<accession>A0A0D2PBF2</accession>
<proteinExistence type="predicted"/>
<evidence type="ECO:0000313" key="2">
    <source>
        <dbReference type="EMBL" id="KJA25931.1"/>
    </source>
</evidence>
<feature type="compositionally biased region" description="Basic residues" evidence="1">
    <location>
        <begin position="7"/>
        <end position="18"/>
    </location>
</feature>
<keyword evidence="3" id="KW-1185">Reference proteome</keyword>
<dbReference type="Proteomes" id="UP000054270">
    <property type="component" value="Unassembled WGS sequence"/>
</dbReference>
<name>A0A0D2PBF2_HYPSF</name>